<dbReference type="PANTHER" id="PTHR42920:SF11">
    <property type="entry name" value="INNER MEMBRANE PROTEIN YTFF"/>
    <property type="match status" value="1"/>
</dbReference>
<evidence type="ECO:0000256" key="1">
    <source>
        <dbReference type="ARBA" id="ARBA00004651"/>
    </source>
</evidence>
<feature type="transmembrane region" description="Helical" evidence="7">
    <location>
        <begin position="193"/>
        <end position="213"/>
    </location>
</feature>
<evidence type="ECO:0000256" key="6">
    <source>
        <dbReference type="ARBA" id="ARBA00023136"/>
    </source>
</evidence>
<keyword evidence="5 7" id="KW-1133">Transmembrane helix</keyword>
<evidence type="ECO:0000313" key="10">
    <source>
        <dbReference type="Proteomes" id="UP000298460"/>
    </source>
</evidence>
<comment type="caution">
    <text evidence="9">The sequence shown here is derived from an EMBL/GenBank/DDBJ whole genome shotgun (WGS) entry which is preliminary data.</text>
</comment>
<sequence>MIEPSNIKTRDLKIGGYIVLLFSSLLYGGNVVVARLISGDIPPVALAVLRGLFGLIVLFPLARRSLRENPTPSRQDLYRFALMGFLGITVAYITFLWSIQYSSATNVSIIFATTPAITIILLALVWGIIPSKLRVFGIVLSFSGLLIVIAQGSFTRLLSLNLNPSDLVMLINVLSVSFFTILGQGVMAKFSPIVTSVYSLFFGTVFLAPYGLWEMFHKSWHFTSTSMFVLLYMGCVVTGIAVLLNFEGIRRLGSGKAAIFGNLAPVFSILLAYIFLGERLSSYHWIGFIFVLVGIGLCLWPRSTNERIDPLTSP</sequence>
<evidence type="ECO:0000259" key="8">
    <source>
        <dbReference type="Pfam" id="PF00892"/>
    </source>
</evidence>
<dbReference type="PANTHER" id="PTHR42920">
    <property type="entry name" value="OS03G0707200 PROTEIN-RELATED"/>
    <property type="match status" value="1"/>
</dbReference>
<evidence type="ECO:0000256" key="2">
    <source>
        <dbReference type="ARBA" id="ARBA00007362"/>
    </source>
</evidence>
<comment type="subcellular location">
    <subcellularLocation>
        <location evidence="1">Cell membrane</location>
        <topology evidence="1">Multi-pass membrane protein</topology>
    </subcellularLocation>
</comment>
<feature type="domain" description="EamA" evidence="8">
    <location>
        <begin position="16"/>
        <end position="149"/>
    </location>
</feature>
<gene>
    <name evidence="9" type="ORF">E4K67_05560</name>
</gene>
<feature type="transmembrane region" description="Helical" evidence="7">
    <location>
        <begin position="258"/>
        <end position="276"/>
    </location>
</feature>
<keyword evidence="10" id="KW-1185">Reference proteome</keyword>
<dbReference type="InterPro" id="IPR000620">
    <property type="entry name" value="EamA_dom"/>
</dbReference>
<dbReference type="Proteomes" id="UP000298460">
    <property type="component" value="Unassembled WGS sequence"/>
</dbReference>
<dbReference type="GO" id="GO:0005886">
    <property type="term" value="C:plasma membrane"/>
    <property type="evidence" value="ECO:0007669"/>
    <property type="project" value="UniProtKB-SubCell"/>
</dbReference>
<evidence type="ECO:0000256" key="5">
    <source>
        <dbReference type="ARBA" id="ARBA00022989"/>
    </source>
</evidence>
<evidence type="ECO:0000256" key="4">
    <source>
        <dbReference type="ARBA" id="ARBA00022692"/>
    </source>
</evidence>
<feature type="transmembrane region" description="Helical" evidence="7">
    <location>
        <begin position="12"/>
        <end position="29"/>
    </location>
</feature>
<protein>
    <submittedName>
        <fullName evidence="9">DMT family transporter</fullName>
    </submittedName>
</protein>
<dbReference type="Pfam" id="PF00892">
    <property type="entry name" value="EamA"/>
    <property type="match status" value="2"/>
</dbReference>
<name>A0A4Z0R9I9_9FIRM</name>
<dbReference type="OrthoDB" id="2896277at2"/>
<dbReference type="AlphaFoldDB" id="A0A4Z0R9I9"/>
<evidence type="ECO:0000256" key="7">
    <source>
        <dbReference type="SAM" id="Phobius"/>
    </source>
</evidence>
<feature type="transmembrane region" description="Helical" evidence="7">
    <location>
        <begin position="225"/>
        <end position="246"/>
    </location>
</feature>
<comment type="similarity">
    <text evidence="2">Belongs to the EamA transporter family.</text>
</comment>
<dbReference type="EMBL" id="SPQQ01000002">
    <property type="protein sequence ID" value="TGE38939.1"/>
    <property type="molecule type" value="Genomic_DNA"/>
</dbReference>
<evidence type="ECO:0000313" key="9">
    <source>
        <dbReference type="EMBL" id="TGE38939.1"/>
    </source>
</evidence>
<keyword evidence="4 7" id="KW-0812">Transmembrane</keyword>
<proteinExistence type="inferred from homology"/>
<keyword evidence="6 7" id="KW-0472">Membrane</keyword>
<accession>A0A4Z0R9I9</accession>
<reference evidence="9 10" key="1">
    <citation type="submission" date="2019-03" db="EMBL/GenBank/DDBJ databases">
        <title>Draft Genome Sequence of Desulfosporosinus fructosivorans Strain 63.6F, Isolated from Marine Sediment in the Baltic Sea.</title>
        <authorList>
            <person name="Hausmann B."/>
            <person name="Vandieken V."/>
            <person name="Pjevac P."/>
            <person name="Schreck K."/>
            <person name="Herbold C.W."/>
            <person name="Loy A."/>
        </authorList>
    </citation>
    <scope>NUCLEOTIDE SEQUENCE [LARGE SCALE GENOMIC DNA]</scope>
    <source>
        <strain evidence="9 10">63.6F</strain>
    </source>
</reference>
<feature type="transmembrane region" description="Helical" evidence="7">
    <location>
        <begin position="41"/>
        <end position="59"/>
    </location>
</feature>
<organism evidence="9 10">
    <name type="scientific">Desulfosporosinus fructosivorans</name>
    <dbReference type="NCBI Taxonomy" id="2018669"/>
    <lineage>
        <taxon>Bacteria</taxon>
        <taxon>Bacillati</taxon>
        <taxon>Bacillota</taxon>
        <taxon>Clostridia</taxon>
        <taxon>Eubacteriales</taxon>
        <taxon>Desulfitobacteriaceae</taxon>
        <taxon>Desulfosporosinus</taxon>
    </lineage>
</organism>
<dbReference type="SUPFAM" id="SSF103481">
    <property type="entry name" value="Multidrug resistance efflux transporter EmrE"/>
    <property type="match status" value="2"/>
</dbReference>
<feature type="transmembrane region" description="Helical" evidence="7">
    <location>
        <begin position="80"/>
        <end position="101"/>
    </location>
</feature>
<feature type="transmembrane region" description="Helical" evidence="7">
    <location>
        <begin position="107"/>
        <end position="128"/>
    </location>
</feature>
<feature type="domain" description="EamA" evidence="8">
    <location>
        <begin position="166"/>
        <end position="298"/>
    </location>
</feature>
<dbReference type="RefSeq" id="WP_135545434.1">
    <property type="nucleotide sequence ID" value="NZ_SPQQ01000002.1"/>
</dbReference>
<feature type="transmembrane region" description="Helical" evidence="7">
    <location>
        <begin position="282"/>
        <end position="300"/>
    </location>
</feature>
<dbReference type="InterPro" id="IPR037185">
    <property type="entry name" value="EmrE-like"/>
</dbReference>
<feature type="transmembrane region" description="Helical" evidence="7">
    <location>
        <begin position="167"/>
        <end position="186"/>
    </location>
</feature>
<keyword evidence="3" id="KW-1003">Cell membrane</keyword>
<dbReference type="InterPro" id="IPR051258">
    <property type="entry name" value="Diverse_Substrate_Transporter"/>
</dbReference>
<evidence type="ECO:0000256" key="3">
    <source>
        <dbReference type="ARBA" id="ARBA00022475"/>
    </source>
</evidence>
<feature type="transmembrane region" description="Helical" evidence="7">
    <location>
        <begin position="135"/>
        <end position="155"/>
    </location>
</feature>